<evidence type="ECO:0000313" key="3">
    <source>
        <dbReference type="Proteomes" id="UP000634136"/>
    </source>
</evidence>
<feature type="region of interest" description="Disordered" evidence="1">
    <location>
        <begin position="1"/>
        <end position="23"/>
    </location>
</feature>
<dbReference type="AlphaFoldDB" id="A0A834XB62"/>
<evidence type="ECO:0000313" key="2">
    <source>
        <dbReference type="EMBL" id="KAF7841734.1"/>
    </source>
</evidence>
<protein>
    <submittedName>
        <fullName evidence="2">Protein LNK3-like isoform X1</fullName>
    </submittedName>
</protein>
<evidence type="ECO:0000256" key="1">
    <source>
        <dbReference type="SAM" id="MobiDB-lite"/>
    </source>
</evidence>
<name>A0A834XB62_9FABA</name>
<proteinExistence type="predicted"/>
<reference evidence="2" key="1">
    <citation type="submission" date="2020-09" db="EMBL/GenBank/DDBJ databases">
        <title>Genome-Enabled Discovery of Anthraquinone Biosynthesis in Senna tora.</title>
        <authorList>
            <person name="Kang S.-H."/>
            <person name="Pandey R.P."/>
            <person name="Lee C.-M."/>
            <person name="Sim J.-S."/>
            <person name="Jeong J.-T."/>
            <person name="Choi B.-S."/>
            <person name="Jung M."/>
            <person name="Ginzburg D."/>
            <person name="Zhao K."/>
            <person name="Won S.Y."/>
            <person name="Oh T.-J."/>
            <person name="Yu Y."/>
            <person name="Kim N.-H."/>
            <person name="Lee O.R."/>
            <person name="Lee T.-H."/>
            <person name="Bashyal P."/>
            <person name="Kim T.-S."/>
            <person name="Lee W.-H."/>
            <person name="Kawkins C."/>
            <person name="Kim C.-K."/>
            <person name="Kim J.S."/>
            <person name="Ahn B.O."/>
            <person name="Rhee S.Y."/>
            <person name="Sohng J.K."/>
        </authorList>
    </citation>
    <scope>NUCLEOTIDE SEQUENCE</scope>
    <source>
        <tissue evidence="2">Leaf</tissue>
    </source>
</reference>
<accession>A0A834XB62</accession>
<organism evidence="2 3">
    <name type="scientific">Senna tora</name>
    <dbReference type="NCBI Taxonomy" id="362788"/>
    <lineage>
        <taxon>Eukaryota</taxon>
        <taxon>Viridiplantae</taxon>
        <taxon>Streptophyta</taxon>
        <taxon>Embryophyta</taxon>
        <taxon>Tracheophyta</taxon>
        <taxon>Spermatophyta</taxon>
        <taxon>Magnoliopsida</taxon>
        <taxon>eudicotyledons</taxon>
        <taxon>Gunneridae</taxon>
        <taxon>Pentapetalae</taxon>
        <taxon>rosids</taxon>
        <taxon>fabids</taxon>
        <taxon>Fabales</taxon>
        <taxon>Fabaceae</taxon>
        <taxon>Caesalpinioideae</taxon>
        <taxon>Cassia clade</taxon>
        <taxon>Senna</taxon>
    </lineage>
</organism>
<gene>
    <name evidence="2" type="ORF">G2W53_004032</name>
</gene>
<dbReference type="Proteomes" id="UP000634136">
    <property type="component" value="Unassembled WGS sequence"/>
</dbReference>
<dbReference type="EMBL" id="JAAIUW010000002">
    <property type="protein sequence ID" value="KAF7841734.1"/>
    <property type="molecule type" value="Genomic_DNA"/>
</dbReference>
<keyword evidence="3" id="KW-1185">Reference proteome</keyword>
<dbReference type="OrthoDB" id="1939712at2759"/>
<comment type="caution">
    <text evidence="2">The sequence shown here is derived from an EMBL/GenBank/DDBJ whole genome shotgun (WGS) entry which is preliminary data.</text>
</comment>
<sequence>MEEEQGATIQPEDVPQDLYRGQPWGKDPIDGKRWIYLVNDDSSLPFASFFSTLAILFFTIDGFVEPPPQHHRSTDLSVILRRVIIVSRCSIRKNKFVNFVGPFVVFDLYAVSVLSKMAVLSLTREKIWDSMLETLPNVENLNKALCFPPKPQFNNTPGGLQKDIAASKFVDFVSCNSKYEDCLDVEPAERLLHHLVPPDLYVWTWNLELGRATPVKLLDPFEQSSIDEGTHQQSSLEESILLDLEMAIAQFTEKTRLCFRDALY</sequence>